<dbReference type="PANTHER" id="PTHR21248:SF22">
    <property type="entry name" value="PHOSPHOLIPASE D"/>
    <property type="match status" value="1"/>
</dbReference>
<dbReference type="Pfam" id="PF13091">
    <property type="entry name" value="PLDc_2"/>
    <property type="match status" value="2"/>
</dbReference>
<accession>A0ABN8HHU6</accession>
<evidence type="ECO:0000313" key="3">
    <source>
        <dbReference type="Proteomes" id="UP001295463"/>
    </source>
</evidence>
<sequence>MAPERNRAVRSSRAHRLLRRWGRVALSRTVPVEQVRLHATGADFFAAYFAALASARTYICLEYYIIRADRTGNRLAEELTAARRRGVQVFLIYDYIGCLDTPESFFRGLRHHGVHCLPFNRPSFRRGIRWFDRRDHRKLTIIDDSLAFLGGLNVADEYAGIAQEHRRFRDVGFSLSGPAVVHLTDLFQDIWRLETGQPPRLPHPVHHAPPQLCLSEERRISLVSGGPHQLRSTIRTVFRGAMALAASELLIANPYFVPGPLILRSLLRAARRGVTIRLLLPARSDVPIVRLISRSTYRHLLDAGIEIYELEQELLHAKLMLIDGALTVIGSANLDQRSFHRNFEINAIVHCRSFGSQIRELFAGDLYRSRRITAETHGQRGMLVRLLERLLRPFSWFL</sequence>
<dbReference type="PANTHER" id="PTHR21248">
    <property type="entry name" value="CARDIOLIPIN SYNTHASE"/>
    <property type="match status" value="1"/>
</dbReference>
<dbReference type="EC" id="2.7.8.-" evidence="2"/>
<dbReference type="Gene3D" id="3.30.870.10">
    <property type="entry name" value="Endonuclease Chain A"/>
    <property type="match status" value="2"/>
</dbReference>
<dbReference type="SMART" id="SM00155">
    <property type="entry name" value="PLDc"/>
    <property type="match status" value="2"/>
</dbReference>
<evidence type="ECO:0000313" key="2">
    <source>
        <dbReference type="EMBL" id="CAH2031125.1"/>
    </source>
</evidence>
<dbReference type="InterPro" id="IPR025202">
    <property type="entry name" value="PLD-like_dom"/>
</dbReference>
<dbReference type="InterPro" id="IPR001736">
    <property type="entry name" value="PLipase_D/transphosphatidylase"/>
</dbReference>
<organism evidence="2 3">
    <name type="scientific">Trichlorobacter ammonificans</name>
    <dbReference type="NCBI Taxonomy" id="2916410"/>
    <lineage>
        <taxon>Bacteria</taxon>
        <taxon>Pseudomonadati</taxon>
        <taxon>Thermodesulfobacteriota</taxon>
        <taxon>Desulfuromonadia</taxon>
        <taxon>Geobacterales</taxon>
        <taxon>Geobacteraceae</taxon>
        <taxon>Trichlorobacter</taxon>
    </lineage>
</organism>
<keyword evidence="2" id="KW-0808">Transferase</keyword>
<dbReference type="RefSeq" id="WP_305731964.1">
    <property type="nucleotide sequence ID" value="NZ_OW150024.1"/>
</dbReference>
<dbReference type="SUPFAM" id="SSF56024">
    <property type="entry name" value="Phospholipase D/nuclease"/>
    <property type="match status" value="2"/>
</dbReference>
<dbReference type="PROSITE" id="PS50035">
    <property type="entry name" value="PLD"/>
    <property type="match status" value="2"/>
</dbReference>
<dbReference type="CDD" id="cd09159">
    <property type="entry name" value="PLDc_ybhO_like_2"/>
    <property type="match status" value="1"/>
</dbReference>
<evidence type="ECO:0000259" key="1">
    <source>
        <dbReference type="PROSITE" id="PS50035"/>
    </source>
</evidence>
<dbReference type="CDD" id="cd09110">
    <property type="entry name" value="PLDc_CLS_1"/>
    <property type="match status" value="1"/>
</dbReference>
<reference evidence="2 3" key="1">
    <citation type="submission" date="2022-03" db="EMBL/GenBank/DDBJ databases">
        <authorList>
            <person name="Koch H."/>
        </authorList>
    </citation>
    <scope>NUCLEOTIDE SEQUENCE [LARGE SCALE GENOMIC DNA]</scope>
    <source>
        <strain evidence="2 3">G1</strain>
    </source>
</reference>
<dbReference type="EMBL" id="OW150024">
    <property type="protein sequence ID" value="CAH2031125.1"/>
    <property type="molecule type" value="Genomic_DNA"/>
</dbReference>
<keyword evidence="3" id="KW-1185">Reference proteome</keyword>
<name>A0ABN8HHU6_9BACT</name>
<gene>
    <name evidence="2" type="ORF">GEAMG1_1295</name>
</gene>
<feature type="domain" description="PLD phosphodiesterase" evidence="1">
    <location>
        <begin position="311"/>
        <end position="338"/>
    </location>
</feature>
<proteinExistence type="predicted"/>
<feature type="domain" description="PLD phosphodiesterase" evidence="1">
    <location>
        <begin position="131"/>
        <end position="158"/>
    </location>
</feature>
<dbReference type="Proteomes" id="UP001295463">
    <property type="component" value="Chromosome"/>
</dbReference>
<protein>
    <submittedName>
        <fullName evidence="2">Cardiolipin synthetase</fullName>
        <ecNumber evidence="2">2.7.8.-</ecNumber>
    </submittedName>
</protein>
<dbReference type="GO" id="GO:0016740">
    <property type="term" value="F:transferase activity"/>
    <property type="evidence" value="ECO:0007669"/>
    <property type="project" value="UniProtKB-KW"/>
</dbReference>